<evidence type="ECO:0000259" key="4">
    <source>
        <dbReference type="Pfam" id="PF07687"/>
    </source>
</evidence>
<dbReference type="SUPFAM" id="SSF55031">
    <property type="entry name" value="Bacterial exopeptidase dimerisation domain"/>
    <property type="match status" value="1"/>
</dbReference>
<evidence type="ECO:0000256" key="1">
    <source>
        <dbReference type="ARBA" id="ARBA00022723"/>
    </source>
</evidence>
<dbReference type="GO" id="GO:0046872">
    <property type="term" value="F:metal ion binding"/>
    <property type="evidence" value="ECO:0007669"/>
    <property type="project" value="UniProtKB-KW"/>
</dbReference>
<dbReference type="SUPFAM" id="SSF53187">
    <property type="entry name" value="Zn-dependent exopeptidases"/>
    <property type="match status" value="1"/>
</dbReference>
<proteinExistence type="predicted"/>
<keyword evidence="6" id="KW-1185">Reference proteome</keyword>
<keyword evidence="2 5" id="KW-0378">Hydrolase</keyword>
<dbReference type="PANTHER" id="PTHR43808:SF32">
    <property type="entry name" value="ARGE_DAPE-RELATED DEACYLASE"/>
    <property type="match status" value="1"/>
</dbReference>
<evidence type="ECO:0000256" key="2">
    <source>
        <dbReference type="ARBA" id="ARBA00022801"/>
    </source>
</evidence>
<keyword evidence="3" id="KW-0732">Signal</keyword>
<keyword evidence="1" id="KW-0479">Metal-binding</keyword>
<name>A0A7D3XE39_9SPHN</name>
<dbReference type="GO" id="GO:0016787">
    <property type="term" value="F:hydrolase activity"/>
    <property type="evidence" value="ECO:0007669"/>
    <property type="project" value="UniProtKB-KW"/>
</dbReference>
<protein>
    <submittedName>
        <fullName evidence="5">M20/M25/M40 family metallo-hydrolase</fullName>
    </submittedName>
</protein>
<evidence type="ECO:0000313" key="6">
    <source>
        <dbReference type="Proteomes" id="UP000504693"/>
    </source>
</evidence>
<dbReference type="Gene3D" id="3.30.70.360">
    <property type="match status" value="1"/>
</dbReference>
<dbReference type="KEGG" id="emv:HQR01_10400"/>
<accession>A0A7D3XE39</accession>
<feature type="chain" id="PRO_5028934699" evidence="3">
    <location>
        <begin position="22"/>
        <end position="434"/>
    </location>
</feature>
<reference evidence="5 6" key="1">
    <citation type="submission" date="2020-05" db="EMBL/GenBank/DDBJ databases">
        <title>Erythrobacter mangrovi sp. nov., isolated from rhizosphere soil of mangrove plant (Kandelia candel).</title>
        <authorList>
            <person name="Ye Y.H."/>
        </authorList>
    </citation>
    <scope>NUCLEOTIDE SEQUENCE [LARGE SCALE GENOMIC DNA]</scope>
    <source>
        <strain evidence="5 6">EB310</strain>
    </source>
</reference>
<dbReference type="RefSeq" id="WP_173216324.1">
    <property type="nucleotide sequence ID" value="NZ_CP053921.1"/>
</dbReference>
<dbReference type="AlphaFoldDB" id="A0A7D3XE39"/>
<dbReference type="Pfam" id="PF07687">
    <property type="entry name" value="M20_dimer"/>
    <property type="match status" value="1"/>
</dbReference>
<dbReference type="Pfam" id="PF01546">
    <property type="entry name" value="Peptidase_M20"/>
    <property type="match status" value="1"/>
</dbReference>
<dbReference type="InterPro" id="IPR011650">
    <property type="entry name" value="Peptidase_M20_dimer"/>
</dbReference>
<sequence length="434" mass="45788">MRHAGLIAALFATSFASPASAQLSEPEQVIISTVQDGFERDVAFLEKIASVNSGTLNFEGVKRVAEMVAPEFEALGFTTEWIDQSAAGRAGHLFARKSGKPGTTRMLLIAHLDTVFEPDSPFQTVTREGDIMTGPGVEDDKGGIIVILAALRAMQAAGTLADANIVVAMTGDEESAGNPIDLARADLVAAAKEADVALDFEGLTIEDGVDMGSIARRSSNSWTLTATGTEGHSSRIFSERSGFGAIYELARILDAFRRELREPDLTYSVGLIAGGARASISDDNSAAHANGKANIIPPVAIAHGDLRTLTQEQTDRVVAKMKTIVASHLSGTDATIEFDFRYPPMGPTAGNRALLDRLNAINADMGLPEMPILPPSRRGAGDINFVASLIDGLIGFGPSGSGSHAPGETVDLTTLTRQAQRAAIMMSRLAAEER</sequence>
<dbReference type="PANTHER" id="PTHR43808">
    <property type="entry name" value="ACETYLORNITHINE DEACETYLASE"/>
    <property type="match status" value="1"/>
</dbReference>
<feature type="signal peptide" evidence="3">
    <location>
        <begin position="1"/>
        <end position="21"/>
    </location>
</feature>
<evidence type="ECO:0000313" key="5">
    <source>
        <dbReference type="EMBL" id="QKG72760.1"/>
    </source>
</evidence>
<dbReference type="Proteomes" id="UP000504693">
    <property type="component" value="Chromosome"/>
</dbReference>
<gene>
    <name evidence="5" type="ORF">HQR01_10400</name>
</gene>
<dbReference type="InterPro" id="IPR050072">
    <property type="entry name" value="Peptidase_M20A"/>
</dbReference>
<evidence type="ECO:0000256" key="3">
    <source>
        <dbReference type="SAM" id="SignalP"/>
    </source>
</evidence>
<feature type="domain" description="Peptidase M20 dimerisation" evidence="4">
    <location>
        <begin position="214"/>
        <end position="330"/>
    </location>
</feature>
<dbReference type="Gene3D" id="3.40.630.10">
    <property type="entry name" value="Zn peptidases"/>
    <property type="match status" value="1"/>
</dbReference>
<dbReference type="EMBL" id="CP053921">
    <property type="protein sequence ID" value="QKG72760.1"/>
    <property type="molecule type" value="Genomic_DNA"/>
</dbReference>
<dbReference type="InterPro" id="IPR002933">
    <property type="entry name" value="Peptidase_M20"/>
</dbReference>
<dbReference type="InterPro" id="IPR036264">
    <property type="entry name" value="Bact_exopeptidase_dim_dom"/>
</dbReference>
<organism evidence="5 6">
    <name type="scientific">Erythrobacter mangrovi</name>
    <dbReference type="NCBI Taxonomy" id="2739433"/>
    <lineage>
        <taxon>Bacteria</taxon>
        <taxon>Pseudomonadati</taxon>
        <taxon>Pseudomonadota</taxon>
        <taxon>Alphaproteobacteria</taxon>
        <taxon>Sphingomonadales</taxon>
        <taxon>Erythrobacteraceae</taxon>
        <taxon>Erythrobacter/Porphyrobacter group</taxon>
        <taxon>Erythrobacter</taxon>
    </lineage>
</organism>